<feature type="region of interest" description="Disordered" evidence="5">
    <location>
        <begin position="461"/>
        <end position="521"/>
    </location>
</feature>
<evidence type="ECO:0000256" key="4">
    <source>
        <dbReference type="ARBA" id="ARBA00023136"/>
    </source>
</evidence>
<dbReference type="InterPro" id="IPR011990">
    <property type="entry name" value="TPR-like_helical_dom_sf"/>
</dbReference>
<comment type="subcellular location">
    <subcellularLocation>
        <location evidence="1">Membrane</location>
    </subcellularLocation>
</comment>
<dbReference type="InterPro" id="IPR016982">
    <property type="entry name" value="Mms48"/>
</dbReference>
<sequence length="521" mass="57087">MIRLLSYAVVVLGLALGFSWLADRPGQMTILWQSQRIEMSLMVAAALVVALVGLLLFVWWLVRLVWTSPKAASRYFRARKRDRGYQALSTGLIAAGAGNAPLALKMAERTRSLISADQEPLIHLLEAQASLIKGDHDGARQKFEAMTEDPETRELGLRGLFMEAKRAGADEAAEHYATQAVERAPYLPWASQAVLEYRTRAGDYDRALDILAKQRASNSTGGRDTSREKAVLLTARAGARLDSDPKAAREDALQALKLSPALVPAAVIAAKAWFREDNLRRGSAVLEQVWKLEPHPEIAEIYVRARSGDSALDRLKRAERLESLKPDNPVGLAAVARAALDARLFEKAREKAEAALTRDPREGILLLLADIEEAETGDQARVRHYLSAALRAPRDPAWIVDGLVSERWQPLSPVSGELGAFVWKAPYTQGDATVAHLLEDLPPPPPPVQSQSHVEDMLELDAPPPMTATTSPQPGSGLTETAERPERDATVVPFFGHPPDDPGVRDSSKAAEPEKKRKPLF</sequence>
<dbReference type="AlphaFoldDB" id="A0A7W6NKB3"/>
<proteinExistence type="predicted"/>
<comment type="caution">
    <text evidence="8">The sequence shown here is derived from an EMBL/GenBank/DDBJ whole genome shotgun (WGS) entry which is preliminary data.</text>
</comment>
<feature type="transmembrane region" description="Helical" evidence="6">
    <location>
        <begin position="87"/>
        <end position="104"/>
    </location>
</feature>
<evidence type="ECO:0000256" key="6">
    <source>
        <dbReference type="SAM" id="Phobius"/>
    </source>
</evidence>
<reference evidence="8 9" key="1">
    <citation type="submission" date="2020-08" db="EMBL/GenBank/DDBJ databases">
        <title>Genomic Encyclopedia of Type Strains, Phase IV (KMG-IV): sequencing the most valuable type-strain genomes for metagenomic binning, comparative biology and taxonomic classification.</title>
        <authorList>
            <person name="Goeker M."/>
        </authorList>
    </citation>
    <scope>NUCLEOTIDE SEQUENCE [LARGE SCALE GENOMIC DNA]</scope>
    <source>
        <strain evidence="8 9">DSM 29853</strain>
    </source>
</reference>
<keyword evidence="9" id="KW-1185">Reference proteome</keyword>
<dbReference type="InterPro" id="IPR010817">
    <property type="entry name" value="HemY_N"/>
</dbReference>
<dbReference type="Pfam" id="PF07219">
    <property type="entry name" value="HemY_N"/>
    <property type="match status" value="1"/>
</dbReference>
<keyword evidence="2 6" id="KW-0812">Transmembrane</keyword>
<evidence type="ECO:0000313" key="9">
    <source>
        <dbReference type="Proteomes" id="UP000528286"/>
    </source>
</evidence>
<evidence type="ECO:0000256" key="2">
    <source>
        <dbReference type="ARBA" id="ARBA00022692"/>
    </source>
</evidence>
<feature type="compositionally biased region" description="Basic and acidic residues" evidence="5">
    <location>
        <begin position="498"/>
        <end position="515"/>
    </location>
</feature>
<dbReference type="Proteomes" id="UP000528286">
    <property type="component" value="Unassembled WGS sequence"/>
</dbReference>
<keyword evidence="4 6" id="KW-0472">Membrane</keyword>
<evidence type="ECO:0000256" key="1">
    <source>
        <dbReference type="ARBA" id="ARBA00004370"/>
    </source>
</evidence>
<dbReference type="EMBL" id="JACIEZ010000004">
    <property type="protein sequence ID" value="MBB4065240.1"/>
    <property type="molecule type" value="Genomic_DNA"/>
</dbReference>
<evidence type="ECO:0000313" key="8">
    <source>
        <dbReference type="EMBL" id="MBB4065240.1"/>
    </source>
</evidence>
<dbReference type="GO" id="GO:0016020">
    <property type="term" value="C:membrane"/>
    <property type="evidence" value="ECO:0007669"/>
    <property type="project" value="UniProtKB-SubCell"/>
</dbReference>
<keyword evidence="3 6" id="KW-1133">Transmembrane helix</keyword>
<dbReference type="Gene3D" id="1.25.40.10">
    <property type="entry name" value="Tetratricopeptide repeat domain"/>
    <property type="match status" value="1"/>
</dbReference>
<name>A0A7W6NKB3_9HYPH</name>
<evidence type="ECO:0000256" key="3">
    <source>
        <dbReference type="ARBA" id="ARBA00022989"/>
    </source>
</evidence>
<feature type="domain" description="HemY N-terminal" evidence="7">
    <location>
        <begin position="26"/>
        <end position="131"/>
    </location>
</feature>
<dbReference type="RefSeq" id="WP_183366540.1">
    <property type="nucleotide sequence ID" value="NZ_JACIEZ010000004.1"/>
</dbReference>
<feature type="compositionally biased region" description="Polar residues" evidence="5">
    <location>
        <begin position="467"/>
        <end position="479"/>
    </location>
</feature>
<gene>
    <name evidence="8" type="ORF">GGR23_002441</name>
</gene>
<dbReference type="PIRSF" id="PIRSF031802">
    <property type="entry name" value="UCP031802"/>
    <property type="match status" value="1"/>
</dbReference>
<feature type="transmembrane region" description="Helical" evidence="6">
    <location>
        <begin position="41"/>
        <end position="66"/>
    </location>
</feature>
<organism evidence="8 9">
    <name type="scientific">Gellertiella hungarica</name>
    <dbReference type="NCBI Taxonomy" id="1572859"/>
    <lineage>
        <taxon>Bacteria</taxon>
        <taxon>Pseudomonadati</taxon>
        <taxon>Pseudomonadota</taxon>
        <taxon>Alphaproteobacteria</taxon>
        <taxon>Hyphomicrobiales</taxon>
        <taxon>Rhizobiaceae</taxon>
        <taxon>Gellertiella</taxon>
    </lineage>
</organism>
<accession>A0A7W6NKB3</accession>
<dbReference type="SUPFAM" id="SSF48452">
    <property type="entry name" value="TPR-like"/>
    <property type="match status" value="2"/>
</dbReference>
<protein>
    <submittedName>
        <fullName evidence="8">HemY protein</fullName>
    </submittedName>
</protein>
<evidence type="ECO:0000256" key="5">
    <source>
        <dbReference type="SAM" id="MobiDB-lite"/>
    </source>
</evidence>
<evidence type="ECO:0000259" key="7">
    <source>
        <dbReference type="Pfam" id="PF07219"/>
    </source>
</evidence>